<dbReference type="AlphaFoldDB" id="A0AAE1BD08"/>
<gene>
    <name evidence="1" type="ORF">RRG08_028012</name>
</gene>
<dbReference type="EMBL" id="JAWDGP010000188">
    <property type="protein sequence ID" value="KAK3803091.1"/>
    <property type="molecule type" value="Genomic_DNA"/>
</dbReference>
<protein>
    <submittedName>
        <fullName evidence="1">Uncharacterized protein</fullName>
    </submittedName>
</protein>
<accession>A0AAE1BD08</accession>
<sequence length="119" mass="13051">MPCSSDGTVNLFKQVGYSIFPGHQKTLVDTKPVKKASTKLINGFEQVMGRLLRRVADFSPPLGTGSEFMLLSRKLFMCHSSSNISGIGPSKSLWLILRSSTCSRLLAVVIGLSRDAMFR</sequence>
<keyword evidence="2" id="KW-1185">Reference proteome</keyword>
<name>A0AAE1BD08_9GAST</name>
<reference evidence="1" key="1">
    <citation type="journal article" date="2023" name="G3 (Bethesda)">
        <title>A reference genome for the long-term kleptoplast-retaining sea slug Elysia crispata morphotype clarki.</title>
        <authorList>
            <person name="Eastman K.E."/>
            <person name="Pendleton A.L."/>
            <person name="Shaikh M.A."/>
            <person name="Suttiyut T."/>
            <person name="Ogas R."/>
            <person name="Tomko P."/>
            <person name="Gavelis G."/>
            <person name="Widhalm J.R."/>
            <person name="Wisecaver J.H."/>
        </authorList>
    </citation>
    <scope>NUCLEOTIDE SEQUENCE</scope>
    <source>
        <strain evidence="1">ECLA1</strain>
    </source>
</reference>
<evidence type="ECO:0000313" key="2">
    <source>
        <dbReference type="Proteomes" id="UP001283361"/>
    </source>
</evidence>
<dbReference type="Proteomes" id="UP001283361">
    <property type="component" value="Unassembled WGS sequence"/>
</dbReference>
<evidence type="ECO:0000313" key="1">
    <source>
        <dbReference type="EMBL" id="KAK3803091.1"/>
    </source>
</evidence>
<comment type="caution">
    <text evidence="1">The sequence shown here is derived from an EMBL/GenBank/DDBJ whole genome shotgun (WGS) entry which is preliminary data.</text>
</comment>
<proteinExistence type="predicted"/>
<organism evidence="1 2">
    <name type="scientific">Elysia crispata</name>
    <name type="common">lettuce slug</name>
    <dbReference type="NCBI Taxonomy" id="231223"/>
    <lineage>
        <taxon>Eukaryota</taxon>
        <taxon>Metazoa</taxon>
        <taxon>Spiralia</taxon>
        <taxon>Lophotrochozoa</taxon>
        <taxon>Mollusca</taxon>
        <taxon>Gastropoda</taxon>
        <taxon>Heterobranchia</taxon>
        <taxon>Euthyneura</taxon>
        <taxon>Panpulmonata</taxon>
        <taxon>Sacoglossa</taxon>
        <taxon>Placobranchoidea</taxon>
        <taxon>Plakobranchidae</taxon>
        <taxon>Elysia</taxon>
    </lineage>
</organism>